<gene>
    <name evidence="5" type="ORF">CPSG_03071</name>
</gene>
<comment type="similarity">
    <text evidence="1">Belongs to the protein prenyltransferase subunit alpha family.</text>
</comment>
<dbReference type="Proteomes" id="UP000002497">
    <property type="component" value="Unassembled WGS sequence"/>
</dbReference>
<dbReference type="GO" id="GO:0005737">
    <property type="term" value="C:cytoplasm"/>
    <property type="evidence" value="ECO:0007669"/>
    <property type="project" value="TreeGrafter"/>
</dbReference>
<evidence type="ECO:0000313" key="6">
    <source>
        <dbReference type="Proteomes" id="UP000002497"/>
    </source>
</evidence>
<dbReference type="eggNOG" id="ENOG502S6DV">
    <property type="taxonomic scope" value="Eukaryota"/>
</dbReference>
<dbReference type="Pfam" id="PF01239">
    <property type="entry name" value="PPTA"/>
    <property type="match status" value="1"/>
</dbReference>
<evidence type="ECO:0000256" key="2">
    <source>
        <dbReference type="ARBA" id="ARBA00022602"/>
    </source>
</evidence>
<keyword evidence="2" id="KW-0637">Prenyltransferase</keyword>
<evidence type="ECO:0000256" key="1">
    <source>
        <dbReference type="ARBA" id="ARBA00006734"/>
    </source>
</evidence>
<evidence type="ECO:0000256" key="4">
    <source>
        <dbReference type="ARBA" id="ARBA00022737"/>
    </source>
</evidence>
<proteinExistence type="inferred from homology"/>
<dbReference type="AlphaFoldDB" id="E9D0P2"/>
<dbReference type="SUPFAM" id="SSF48439">
    <property type="entry name" value="Protein prenylyltransferase"/>
    <property type="match status" value="1"/>
</dbReference>
<name>E9D0P2_COCPS</name>
<dbReference type="HOGENOM" id="CLU_044597_2_0_1"/>
<accession>E9D0P2</accession>
<evidence type="ECO:0000313" key="5">
    <source>
        <dbReference type="EMBL" id="EFW19895.1"/>
    </source>
</evidence>
<dbReference type="InterPro" id="IPR002088">
    <property type="entry name" value="Prenyl_trans_a"/>
</dbReference>
<dbReference type="PANTHER" id="PTHR11129">
    <property type="entry name" value="PROTEIN FARNESYLTRANSFERASE ALPHA SUBUNIT/RAB GERANYLGERANYL TRANSFERASE ALPHA SUBUNIT"/>
    <property type="match status" value="1"/>
</dbReference>
<evidence type="ECO:0008006" key="7">
    <source>
        <dbReference type="Google" id="ProtNLM"/>
    </source>
</evidence>
<dbReference type="VEuPathDB" id="FungiDB:CPSG_03071"/>
<organism evidence="6">
    <name type="scientific">Coccidioides posadasii (strain RMSCC 757 / Silveira)</name>
    <name type="common">Valley fever fungus</name>
    <dbReference type="NCBI Taxonomy" id="443226"/>
    <lineage>
        <taxon>Eukaryota</taxon>
        <taxon>Fungi</taxon>
        <taxon>Dikarya</taxon>
        <taxon>Ascomycota</taxon>
        <taxon>Pezizomycotina</taxon>
        <taxon>Eurotiomycetes</taxon>
        <taxon>Eurotiomycetidae</taxon>
        <taxon>Onygenales</taxon>
        <taxon>Onygenaceae</taxon>
        <taxon>Coccidioides</taxon>
    </lineage>
</organism>
<reference evidence="6" key="1">
    <citation type="journal article" date="2010" name="Genome Res.">
        <title>Population genomic sequencing of Coccidioides fungi reveals recent hybridization and transposon control.</title>
        <authorList>
            <person name="Neafsey D.E."/>
            <person name="Barker B.M."/>
            <person name="Sharpton T.J."/>
            <person name="Stajich J.E."/>
            <person name="Park D.J."/>
            <person name="Whiston E."/>
            <person name="Hung C.-Y."/>
            <person name="McMahan C."/>
            <person name="White J."/>
            <person name="Sykes S."/>
            <person name="Heiman D."/>
            <person name="Young S."/>
            <person name="Zeng Q."/>
            <person name="Abouelleil A."/>
            <person name="Aftuck L."/>
            <person name="Bessette D."/>
            <person name="Brown A."/>
            <person name="FitzGerald M."/>
            <person name="Lui A."/>
            <person name="Macdonald J.P."/>
            <person name="Priest M."/>
            <person name="Orbach M.J."/>
            <person name="Galgiani J.N."/>
            <person name="Kirkland T.N."/>
            <person name="Cole G.T."/>
            <person name="Birren B.W."/>
            <person name="Henn M.R."/>
            <person name="Taylor J.W."/>
            <person name="Rounsley S.D."/>
        </authorList>
    </citation>
    <scope>NUCLEOTIDE SEQUENCE [LARGE SCALE GENOMIC DNA]</scope>
    <source>
        <strain evidence="6">RMSCC 757 / Silveira</strain>
    </source>
</reference>
<dbReference type="PANTHER" id="PTHR11129:SF3">
    <property type="entry name" value="PROTEIN PRENYLTRANSFERASE ALPHA SUBUNIT REPEAT-CONTAINING PROTEIN 1"/>
    <property type="match status" value="1"/>
</dbReference>
<dbReference type="GO" id="GO:0008318">
    <property type="term" value="F:protein prenyltransferase activity"/>
    <property type="evidence" value="ECO:0007669"/>
    <property type="project" value="InterPro"/>
</dbReference>
<dbReference type="VEuPathDB" id="FungiDB:D8B26_003608"/>
<dbReference type="Gene3D" id="1.25.40.120">
    <property type="entry name" value="Protein prenylyltransferase"/>
    <property type="match status" value="1"/>
</dbReference>
<dbReference type="STRING" id="443226.E9D0P2"/>
<keyword evidence="3" id="KW-0808">Transferase</keyword>
<keyword evidence="6" id="KW-1185">Reference proteome</keyword>
<dbReference type="EMBL" id="GL636489">
    <property type="protein sequence ID" value="EFW19895.1"/>
    <property type="molecule type" value="Genomic_DNA"/>
</dbReference>
<sequence>MGASNEKGEPGRSILNLFVGRNEKIYDIEILPSGFGPLLQDGTNIGITKRALAQAFLIARKAFFGSLKDGNAREDSVIVGQTTDSPTNTNIRVASEIILLFDSEHLTVCNWRKRRICALRSSLPASDYARSLKEELSFTATLLRSPLHRHAKSPTLWYHRYWVMTEVLRLDPCHIQSVLLEIPQMQSSVDDVMISEKLLQREFAVGLKAGVQHPMNYYAFSYLRQLLDLLSRFRDRGLDLLNSEMTRQKHGDILTTPLNSDIQLHSFQDMASVLLEGMHRWCLDHPPDISGWTFLLYLLEVVADAPLQTVMVEKTIKYALDVGWEGEALWVFVALAISNFRLDLEAFSRMDHGITRRDNEAGHATQIRRHWADLAAQAKAHFKE</sequence>
<keyword evidence="4" id="KW-0677">Repeat</keyword>
<evidence type="ECO:0000256" key="3">
    <source>
        <dbReference type="ARBA" id="ARBA00022679"/>
    </source>
</evidence>
<protein>
    <recommendedName>
        <fullName evidence="7">Protein prenyltransferase</fullName>
    </recommendedName>
</protein>
<dbReference type="OMA" id="MLLFDCE"/>
<dbReference type="OrthoDB" id="5358702at2759"/>
<reference evidence="6" key="2">
    <citation type="submission" date="2010-03" db="EMBL/GenBank/DDBJ databases">
        <title>The genome sequence of Coccidioides posadasii strain Silveira.</title>
        <authorList>
            <consortium name="The Broad Institute Genome Sequencing Center for Infectious Disease"/>
            <person name="Neafsey D."/>
            <person name="Orbach M."/>
            <person name="Henn M.R."/>
            <person name="Cole G.T."/>
            <person name="Galgiani J."/>
            <person name="Gardner M.J."/>
            <person name="Kirkland T.N."/>
            <person name="Taylor J.W."/>
            <person name="Young S.K."/>
            <person name="Zeng Q."/>
            <person name="Koehrsen M."/>
            <person name="Alvarado L."/>
            <person name="Berlin A."/>
            <person name="Borenstein D."/>
            <person name="Chapman S.B."/>
            <person name="Chen Z."/>
            <person name="Engels R."/>
            <person name="Freedman E."/>
            <person name="Gellesch M."/>
            <person name="Goldberg J."/>
            <person name="Griggs A."/>
            <person name="Gujja S."/>
            <person name="Heilman E."/>
            <person name="Heiman D."/>
            <person name="Howarth C."/>
            <person name="Jen D."/>
            <person name="Larson L."/>
            <person name="Mehta T."/>
            <person name="Neiman D."/>
            <person name="Park D."/>
            <person name="Pearson M."/>
            <person name="Richards J."/>
            <person name="Roberts A."/>
            <person name="Saif S."/>
            <person name="Shea T."/>
            <person name="Shenoy N."/>
            <person name="Sisk P."/>
            <person name="Stolte C."/>
            <person name="Sykes S."/>
            <person name="Walk T."/>
            <person name="White J."/>
            <person name="Yandava C."/>
            <person name="Haas B."/>
            <person name="Nusbaum C."/>
            <person name="Birren B."/>
        </authorList>
    </citation>
    <scope>NUCLEOTIDE SEQUENCE [LARGE SCALE GENOMIC DNA]</scope>
    <source>
        <strain evidence="6">RMSCC 757 / Silveira</strain>
    </source>
</reference>